<sequence>MTDISTEILPSSSNAKGRCTHNPAGSYITLAAIAVEAPRQLQRTPKNNFPNPLLHTAEAGWWFETTGIECHVARVDAVCV</sequence>
<dbReference type="EMBL" id="JACVVK020000014">
    <property type="protein sequence ID" value="KAK7504599.1"/>
    <property type="molecule type" value="Genomic_DNA"/>
</dbReference>
<organism evidence="1 2">
    <name type="scientific">Batillaria attramentaria</name>
    <dbReference type="NCBI Taxonomy" id="370345"/>
    <lineage>
        <taxon>Eukaryota</taxon>
        <taxon>Metazoa</taxon>
        <taxon>Spiralia</taxon>
        <taxon>Lophotrochozoa</taxon>
        <taxon>Mollusca</taxon>
        <taxon>Gastropoda</taxon>
        <taxon>Caenogastropoda</taxon>
        <taxon>Sorbeoconcha</taxon>
        <taxon>Cerithioidea</taxon>
        <taxon>Batillariidae</taxon>
        <taxon>Batillaria</taxon>
    </lineage>
</organism>
<keyword evidence="2" id="KW-1185">Reference proteome</keyword>
<proteinExistence type="predicted"/>
<evidence type="ECO:0000313" key="2">
    <source>
        <dbReference type="Proteomes" id="UP001519460"/>
    </source>
</evidence>
<evidence type="ECO:0000313" key="1">
    <source>
        <dbReference type="EMBL" id="KAK7504599.1"/>
    </source>
</evidence>
<dbReference type="Proteomes" id="UP001519460">
    <property type="component" value="Unassembled WGS sequence"/>
</dbReference>
<gene>
    <name evidence="1" type="ORF">BaRGS_00004085</name>
</gene>
<name>A0ABD0LYR4_9CAEN</name>
<reference evidence="1 2" key="1">
    <citation type="journal article" date="2023" name="Sci. Data">
        <title>Genome assembly of the Korean intertidal mud-creeper Batillaria attramentaria.</title>
        <authorList>
            <person name="Patra A.K."/>
            <person name="Ho P.T."/>
            <person name="Jun S."/>
            <person name="Lee S.J."/>
            <person name="Kim Y."/>
            <person name="Won Y.J."/>
        </authorList>
    </citation>
    <scope>NUCLEOTIDE SEQUENCE [LARGE SCALE GENOMIC DNA]</scope>
    <source>
        <strain evidence="1">Wonlab-2016</strain>
    </source>
</reference>
<dbReference type="AlphaFoldDB" id="A0ABD0LYR4"/>
<accession>A0ABD0LYR4</accession>
<comment type="caution">
    <text evidence="1">The sequence shown here is derived from an EMBL/GenBank/DDBJ whole genome shotgun (WGS) entry which is preliminary data.</text>
</comment>
<protein>
    <submittedName>
        <fullName evidence="1">Uncharacterized protein</fullName>
    </submittedName>
</protein>